<dbReference type="Gene3D" id="3.30.70.270">
    <property type="match status" value="2"/>
</dbReference>
<dbReference type="PROSITE" id="PS50994">
    <property type="entry name" value="INTEGRASE"/>
    <property type="match status" value="1"/>
</dbReference>
<dbReference type="InterPro" id="IPR016197">
    <property type="entry name" value="Chromo-like_dom_sf"/>
</dbReference>
<dbReference type="GO" id="GO:0006508">
    <property type="term" value="P:proteolysis"/>
    <property type="evidence" value="ECO:0007669"/>
    <property type="project" value="UniProtKB-KW"/>
</dbReference>
<dbReference type="Gene3D" id="3.30.420.10">
    <property type="entry name" value="Ribonuclease H-like superfamily/Ribonuclease H"/>
    <property type="match status" value="1"/>
</dbReference>
<dbReference type="SMART" id="SM00298">
    <property type="entry name" value="CHROMO"/>
    <property type="match status" value="1"/>
</dbReference>
<keyword evidence="4" id="KW-0540">Nuclease</keyword>
<dbReference type="GO" id="GO:0005634">
    <property type="term" value="C:nucleus"/>
    <property type="evidence" value="ECO:0007669"/>
    <property type="project" value="UniProtKB-ARBA"/>
</dbReference>
<dbReference type="InterPro" id="IPR043502">
    <property type="entry name" value="DNA/RNA_pol_sf"/>
</dbReference>
<dbReference type="Pfam" id="PF24626">
    <property type="entry name" value="SH3_Tf2-1"/>
    <property type="match status" value="1"/>
</dbReference>
<dbReference type="GO" id="GO:0046872">
    <property type="term" value="F:metal ion binding"/>
    <property type="evidence" value="ECO:0007669"/>
    <property type="project" value="UniProtKB-KW"/>
</dbReference>
<dbReference type="Gene3D" id="3.10.10.10">
    <property type="entry name" value="HIV Type 1 Reverse Transcriptase, subunit A, domain 1"/>
    <property type="match status" value="1"/>
</dbReference>
<organism evidence="21">
    <name type="scientific">Lentinula edodes</name>
    <name type="common">Shiitake mushroom</name>
    <name type="synonym">Lentinus edodes</name>
    <dbReference type="NCBI Taxonomy" id="5353"/>
    <lineage>
        <taxon>Eukaryota</taxon>
        <taxon>Fungi</taxon>
        <taxon>Dikarya</taxon>
        <taxon>Basidiomycota</taxon>
        <taxon>Agaricomycotina</taxon>
        <taxon>Agaricomycetes</taxon>
        <taxon>Agaricomycetidae</taxon>
        <taxon>Agaricales</taxon>
        <taxon>Marasmiineae</taxon>
        <taxon>Omphalotaceae</taxon>
        <taxon>Lentinula</taxon>
    </lineage>
</organism>
<evidence type="ECO:0000259" key="20">
    <source>
        <dbReference type="PROSITE" id="PS50994"/>
    </source>
</evidence>
<reference evidence="21" key="1">
    <citation type="journal article" date="2007" name="Biosci. Biotechnol. Biochem.">
        <title>Long terminal repeat of the mushroom retrotransposon functions as a dual terminator to transcription.</title>
        <authorList>
            <person name="Shishido K."/>
            <person name="Nobusaka R."/>
            <person name="Kaneko S."/>
            <person name="Sato Y."/>
            <person name="Akiyama R."/>
            <person name="Miyazaki Y."/>
            <person name="Ninomiya M."/>
            <person name="Katsukawa S."/>
        </authorList>
    </citation>
    <scope>NUCLEOTIDE SEQUENCE</scope>
</reference>
<evidence type="ECO:0000256" key="10">
    <source>
        <dbReference type="ARBA" id="ARBA00022884"/>
    </source>
</evidence>
<evidence type="ECO:0000313" key="21">
    <source>
        <dbReference type="EMBL" id="BAF74362.1"/>
    </source>
</evidence>
<evidence type="ECO:0000256" key="3">
    <source>
        <dbReference type="ARBA" id="ARBA00022695"/>
    </source>
</evidence>
<dbReference type="GO" id="GO:0003887">
    <property type="term" value="F:DNA-directed DNA polymerase activity"/>
    <property type="evidence" value="ECO:0007669"/>
    <property type="project" value="UniProtKB-KW"/>
</dbReference>
<proteinExistence type="predicted"/>
<feature type="domain" description="Reverse transcriptase" evidence="19">
    <location>
        <begin position="355"/>
        <end position="535"/>
    </location>
</feature>
<dbReference type="Pfam" id="PF08284">
    <property type="entry name" value="RVP_2"/>
    <property type="match status" value="1"/>
</dbReference>
<dbReference type="InterPro" id="IPR023780">
    <property type="entry name" value="Chromo_domain"/>
</dbReference>
<dbReference type="CDD" id="cd00024">
    <property type="entry name" value="CD_CSD"/>
    <property type="match status" value="1"/>
</dbReference>
<dbReference type="CDD" id="cd00303">
    <property type="entry name" value="retropepsin_like"/>
    <property type="match status" value="1"/>
</dbReference>
<evidence type="ECO:0000256" key="12">
    <source>
        <dbReference type="ARBA" id="ARBA00022918"/>
    </source>
</evidence>
<dbReference type="GO" id="GO:0004519">
    <property type="term" value="F:endonuclease activity"/>
    <property type="evidence" value="ECO:0007669"/>
    <property type="project" value="UniProtKB-KW"/>
</dbReference>
<dbReference type="PROSITE" id="PS50013">
    <property type="entry name" value="CHROMO_2"/>
    <property type="match status" value="1"/>
</dbReference>
<dbReference type="Gene3D" id="1.10.340.70">
    <property type="match status" value="1"/>
</dbReference>
<keyword evidence="2" id="KW-0808">Transferase</keyword>
<evidence type="ECO:0000256" key="4">
    <source>
        <dbReference type="ARBA" id="ARBA00022722"/>
    </source>
</evidence>
<accession>A7BIS0</accession>
<dbReference type="Pfam" id="PF00665">
    <property type="entry name" value="rve"/>
    <property type="match status" value="1"/>
</dbReference>
<evidence type="ECO:0000256" key="2">
    <source>
        <dbReference type="ARBA" id="ARBA00022679"/>
    </source>
</evidence>
<feature type="chain" id="PRO_5002704991" evidence="17">
    <location>
        <begin position="22"/>
        <end position="1274"/>
    </location>
</feature>
<dbReference type="SUPFAM" id="SSF54160">
    <property type="entry name" value="Chromo domain-like"/>
    <property type="match status" value="1"/>
</dbReference>
<dbReference type="SUPFAM" id="SSF53098">
    <property type="entry name" value="Ribonuclease H-like"/>
    <property type="match status" value="1"/>
</dbReference>
<evidence type="ECO:0000256" key="8">
    <source>
        <dbReference type="ARBA" id="ARBA00022801"/>
    </source>
</evidence>
<keyword evidence="8" id="KW-0378">Hydrolase</keyword>
<keyword evidence="14" id="KW-0238">DNA-binding</keyword>
<keyword evidence="17" id="KW-0732">Signal</keyword>
<dbReference type="InterPro" id="IPR000953">
    <property type="entry name" value="Chromo/chromo_shadow_dom"/>
</dbReference>
<evidence type="ECO:0000256" key="11">
    <source>
        <dbReference type="ARBA" id="ARBA00022908"/>
    </source>
</evidence>
<keyword evidence="5" id="KW-0479">Metal-binding</keyword>
<evidence type="ECO:0000256" key="17">
    <source>
        <dbReference type="SAM" id="SignalP"/>
    </source>
</evidence>
<keyword evidence="12" id="KW-0695">RNA-directed DNA polymerase</keyword>
<evidence type="ECO:0000256" key="14">
    <source>
        <dbReference type="ARBA" id="ARBA00023125"/>
    </source>
</evidence>
<dbReference type="Gene3D" id="2.40.70.10">
    <property type="entry name" value="Acid Proteases"/>
    <property type="match status" value="1"/>
</dbReference>
<dbReference type="PANTHER" id="PTHR37984:SF5">
    <property type="entry name" value="PROTEIN NYNRIN-LIKE"/>
    <property type="match status" value="1"/>
</dbReference>
<keyword evidence="11" id="KW-0229">DNA integration</keyword>
<keyword evidence="16" id="KW-0511">Multifunctional enzyme</keyword>
<dbReference type="GO" id="GO:0003723">
    <property type="term" value="F:RNA binding"/>
    <property type="evidence" value="ECO:0007669"/>
    <property type="project" value="UniProtKB-KW"/>
</dbReference>
<dbReference type="GO" id="GO:0003677">
    <property type="term" value="F:DNA binding"/>
    <property type="evidence" value="ECO:0007669"/>
    <property type="project" value="UniProtKB-KW"/>
</dbReference>
<dbReference type="GO" id="GO:0006338">
    <property type="term" value="P:chromatin remodeling"/>
    <property type="evidence" value="ECO:0007669"/>
    <property type="project" value="UniProtKB-ARBA"/>
</dbReference>
<dbReference type="Gene3D" id="2.40.50.40">
    <property type="match status" value="1"/>
</dbReference>
<evidence type="ECO:0000256" key="15">
    <source>
        <dbReference type="ARBA" id="ARBA00023172"/>
    </source>
</evidence>
<feature type="domain" description="Integrase catalytic" evidence="20">
    <location>
        <begin position="905"/>
        <end position="1067"/>
    </location>
</feature>
<feature type="non-terminal residue" evidence="21">
    <location>
        <position position="1"/>
    </location>
</feature>
<keyword evidence="6" id="KW-0064">Aspartyl protease</keyword>
<protein>
    <submittedName>
        <fullName evidence="21">Pro-pol protein</fullName>
    </submittedName>
</protein>
<dbReference type="GO" id="GO:0015074">
    <property type="term" value="P:DNA integration"/>
    <property type="evidence" value="ECO:0007669"/>
    <property type="project" value="UniProtKB-KW"/>
</dbReference>
<dbReference type="InterPro" id="IPR021109">
    <property type="entry name" value="Peptidase_aspartic_dom_sf"/>
</dbReference>
<dbReference type="InterPro" id="IPR041577">
    <property type="entry name" value="RT_RNaseH_2"/>
</dbReference>
<dbReference type="Pfam" id="PF17921">
    <property type="entry name" value="Integrase_H2C2"/>
    <property type="match status" value="1"/>
</dbReference>
<dbReference type="InterPro" id="IPR050951">
    <property type="entry name" value="Retrovirus_Pol_polyprotein"/>
</dbReference>
<dbReference type="Pfam" id="PF00385">
    <property type="entry name" value="Chromo"/>
    <property type="match status" value="1"/>
</dbReference>
<keyword evidence="15" id="KW-0233">DNA recombination</keyword>
<dbReference type="InterPro" id="IPR041588">
    <property type="entry name" value="Integrase_H2C2"/>
</dbReference>
<dbReference type="InterPro" id="IPR012337">
    <property type="entry name" value="RNaseH-like_sf"/>
</dbReference>
<dbReference type="InterPro" id="IPR000477">
    <property type="entry name" value="RT_dom"/>
</dbReference>
<evidence type="ECO:0000256" key="7">
    <source>
        <dbReference type="ARBA" id="ARBA00022759"/>
    </source>
</evidence>
<dbReference type="GO" id="GO:0006310">
    <property type="term" value="P:DNA recombination"/>
    <property type="evidence" value="ECO:0007669"/>
    <property type="project" value="UniProtKB-KW"/>
</dbReference>
<dbReference type="FunFam" id="3.30.70.270:FF:000063">
    <property type="entry name" value="Zinc knuckle domaincontaining protein"/>
    <property type="match status" value="1"/>
</dbReference>
<keyword evidence="1" id="KW-0645">Protease</keyword>
<dbReference type="InterPro" id="IPR036397">
    <property type="entry name" value="RNaseH_sf"/>
</dbReference>
<sequence length="1274" mass="146474">RYVLLVLWLSTGFLKRVPASAAPRVPRNQFVMFATSSYDSHPSCTISSIRELNSTSPHFRIHARLRGRNHSITTAAMVDCGATALFLNQDFVTRNHVRCAPLHKPIDVFNIDGTPNRAGRITHFARLALTVDNQERWMDFLITNLGGEDIILGLPWLRKVNPEIDWEKGRLSVKPPRVTIEEVPDEEILYSHLAATHTETPILELPELEPPAENPHIEVPLEATLEPSESAAVEEPPIHRIRANHKTRRAWVKAGILEEQTEEVWCAAGFTYSQQLAEEANRDKPVKTFEEMVPEQYRDFKKVFSESASERLPAHQPWDHAIDLVPGAPATMRTKIYPMPLNEQEELDRFLEENLRKGYIVPSKSPISSPVFFIKKKDGKLCFVQDYRKLNEYTVKNRYPLPLVADIISRPQGARYFTKFDVRWGYNNIRIKKGHEWKGAFATTRGLFEPKVMFFGLTNSPATFQALMNAIFADLIAAGKVAVYLDDILIFSNDLEEHRRMVREVLTRLEKHDLYLRPEKCEFEQQQIEYLGLIISEGEVRMDPVKVAAVRDWPVPTNLRELRGFLGFANFYRRFIRNFAKIARPLNDLTKKDTSFTWTDTRQKAFDTLREAFISAPILALWTPDRPTRIEVDASGFATGGALMQKQDDGQWHPVAFRSASMQPAERSYEIYDREMLAIIEALKDWRNFLEGLPQPFDIITDHSNLEFWRTAQDITRRQARWALYLSRFDFHMIHRPGRVNTQADALSRMAVHHVSDSDDNRQQTVLKPGHFVKIAALILQNPLEDRIRKASEREAQVLEGLKTVKEHGLQRLANGIAEWEEDNGLVYYRGRVYVPANDDLRTEVLRQCHDHPTAGHPGLHGTLDLVSTNFWWPTLRSFVEKYVEGCEVCARKKIQRHPRAVTQPLDVPSGLWEEVGVDLITQLPNSQGYDAVLVCTDLYGKQIHAIPCTSSITAEGVADIYYREIFRLHGLPLHFKSDRGPQFAAKLMRSLLARLGIKSDLTSGYRPQSNGQTERANQEVEKYIRLYVGRRQDDWAEHLPMAEFVINSRTHSALGMSPFELTYGYLPLFNIPVGQCSGIPAVDDRIRILREARQDAGAALHLGKKQQKEGYERGKRKAHQFKVGDLVWLSAEDINLQLSSEKLGDRQRGPYRILEKIGPLDYRLDLPLSLDRLHPVFHVDKLYAGKVLINANTNTIRAVYLEDEDEPEYEVEEILDSRVRWKKWEYLVKWKGKRHRHNSWEPAANVSRAPKIVRAFHKKHPTAQSLDHRGQWS</sequence>
<evidence type="ECO:0000259" key="19">
    <source>
        <dbReference type="PROSITE" id="PS50878"/>
    </source>
</evidence>
<dbReference type="PANTHER" id="PTHR37984">
    <property type="entry name" value="PROTEIN CBG26694"/>
    <property type="match status" value="1"/>
</dbReference>
<dbReference type="SUPFAM" id="SSF56672">
    <property type="entry name" value="DNA/RNA polymerases"/>
    <property type="match status" value="1"/>
</dbReference>
<keyword evidence="9" id="KW-0460">Magnesium</keyword>
<evidence type="ECO:0000259" key="18">
    <source>
        <dbReference type="PROSITE" id="PS50013"/>
    </source>
</evidence>
<dbReference type="CDD" id="cd01647">
    <property type="entry name" value="RT_LTR"/>
    <property type="match status" value="1"/>
</dbReference>
<dbReference type="Pfam" id="PF17919">
    <property type="entry name" value="RT_RNaseH_2"/>
    <property type="match status" value="1"/>
</dbReference>
<evidence type="ECO:0000256" key="5">
    <source>
        <dbReference type="ARBA" id="ARBA00022723"/>
    </source>
</evidence>
<keyword evidence="13" id="KW-0239">DNA-directed DNA polymerase</keyword>
<dbReference type="InterPro" id="IPR056924">
    <property type="entry name" value="SH3_Tf2-1"/>
</dbReference>
<dbReference type="Pfam" id="PF00078">
    <property type="entry name" value="RVT_1"/>
    <property type="match status" value="1"/>
</dbReference>
<keyword evidence="3" id="KW-0548">Nucleotidyltransferase</keyword>
<evidence type="ECO:0000256" key="1">
    <source>
        <dbReference type="ARBA" id="ARBA00022670"/>
    </source>
</evidence>
<evidence type="ECO:0000256" key="13">
    <source>
        <dbReference type="ARBA" id="ARBA00022932"/>
    </source>
</evidence>
<dbReference type="EMBL" id="AB291605">
    <property type="protein sequence ID" value="BAF74362.1"/>
    <property type="molecule type" value="Genomic_DNA"/>
</dbReference>
<feature type="signal peptide" evidence="17">
    <location>
        <begin position="1"/>
        <end position="21"/>
    </location>
</feature>
<dbReference type="InterPro" id="IPR043128">
    <property type="entry name" value="Rev_trsase/Diguanyl_cyclase"/>
</dbReference>
<dbReference type="CDD" id="cd09274">
    <property type="entry name" value="RNase_HI_RT_Ty3"/>
    <property type="match status" value="1"/>
</dbReference>
<dbReference type="GO" id="GO:0004190">
    <property type="term" value="F:aspartic-type endopeptidase activity"/>
    <property type="evidence" value="ECO:0007669"/>
    <property type="project" value="UniProtKB-KW"/>
</dbReference>
<dbReference type="AlphaFoldDB" id="A7BIS0"/>
<keyword evidence="7" id="KW-0255">Endonuclease</keyword>
<dbReference type="PROSITE" id="PS50878">
    <property type="entry name" value="RT_POL"/>
    <property type="match status" value="1"/>
</dbReference>
<dbReference type="GO" id="GO:0003964">
    <property type="term" value="F:RNA-directed DNA polymerase activity"/>
    <property type="evidence" value="ECO:0007669"/>
    <property type="project" value="UniProtKB-KW"/>
</dbReference>
<dbReference type="InterPro" id="IPR001584">
    <property type="entry name" value="Integrase_cat-core"/>
</dbReference>
<feature type="domain" description="Chromo" evidence="18">
    <location>
        <begin position="1210"/>
        <end position="1269"/>
    </location>
</feature>
<evidence type="ECO:0000256" key="6">
    <source>
        <dbReference type="ARBA" id="ARBA00022750"/>
    </source>
</evidence>
<keyword evidence="10" id="KW-0694">RNA-binding</keyword>
<evidence type="ECO:0000256" key="16">
    <source>
        <dbReference type="ARBA" id="ARBA00023268"/>
    </source>
</evidence>
<name>A7BIS0_LENED</name>
<evidence type="ECO:0000256" key="9">
    <source>
        <dbReference type="ARBA" id="ARBA00022842"/>
    </source>
</evidence>